<gene>
    <name evidence="1" type="ORF">DW252_12935</name>
</gene>
<evidence type="ECO:0000313" key="1">
    <source>
        <dbReference type="EMBL" id="RHG59001.1"/>
    </source>
</evidence>
<sequence>MIFYQFPRRGAFANGPLHVPFQQSYTSYQTTTFQPEELQTEKAPPFMASLNVRIDLDQWHGLSISFTWNYFIHRFRGFTTVLIKTANRAIAVLTVALLTLKENNQANTRWPIQSNSQALANFI</sequence>
<reference evidence="1 2" key="1">
    <citation type="submission" date="2018-08" db="EMBL/GenBank/DDBJ databases">
        <title>A genome reference for cultivated species of the human gut microbiota.</title>
        <authorList>
            <person name="Zou Y."/>
            <person name="Xue W."/>
            <person name="Luo G."/>
        </authorList>
    </citation>
    <scope>NUCLEOTIDE SEQUENCE [LARGE SCALE GENOMIC DNA]</scope>
    <source>
        <strain evidence="1 2">AM22-12LB</strain>
    </source>
</reference>
<dbReference type="EMBL" id="QRIM01000016">
    <property type="protein sequence ID" value="RHG59001.1"/>
    <property type="molecule type" value="Genomic_DNA"/>
</dbReference>
<name>A0A3R6HAR0_9FIRM</name>
<comment type="caution">
    <text evidence="1">The sequence shown here is derived from an EMBL/GenBank/DDBJ whole genome shotgun (WGS) entry which is preliminary data.</text>
</comment>
<protein>
    <submittedName>
        <fullName evidence="1">Uncharacterized protein</fullName>
    </submittedName>
</protein>
<organism evidence="1 2">
    <name type="scientific">Coprococcus comes</name>
    <dbReference type="NCBI Taxonomy" id="410072"/>
    <lineage>
        <taxon>Bacteria</taxon>
        <taxon>Bacillati</taxon>
        <taxon>Bacillota</taxon>
        <taxon>Clostridia</taxon>
        <taxon>Lachnospirales</taxon>
        <taxon>Lachnospiraceae</taxon>
        <taxon>Coprococcus</taxon>
    </lineage>
</organism>
<dbReference type="RefSeq" id="WP_118218997.1">
    <property type="nucleotide sequence ID" value="NZ_QRIM01000016.1"/>
</dbReference>
<accession>A0A3R6HAR0</accession>
<proteinExistence type="predicted"/>
<evidence type="ECO:0000313" key="2">
    <source>
        <dbReference type="Proteomes" id="UP000286595"/>
    </source>
</evidence>
<dbReference type="Proteomes" id="UP000286595">
    <property type="component" value="Unassembled WGS sequence"/>
</dbReference>
<dbReference type="AlphaFoldDB" id="A0A3R6HAR0"/>